<evidence type="ECO:0000256" key="1">
    <source>
        <dbReference type="SAM" id="Coils"/>
    </source>
</evidence>
<accession>A0A1M5E9K7</accession>
<reference evidence="2 3" key="1">
    <citation type="submission" date="2016-11" db="EMBL/GenBank/DDBJ databases">
        <authorList>
            <person name="Jaros S."/>
            <person name="Januszkiewicz K."/>
            <person name="Wedrychowicz H."/>
        </authorList>
    </citation>
    <scope>NUCLEOTIDE SEQUENCE [LARGE SCALE GENOMIC DNA]</scope>
    <source>
        <strain evidence="2 3">IBRC-M 10683</strain>
    </source>
</reference>
<sequence>MRLVSTSESREQINKSDLETVLEEQKKFYNLIKIELEMFNLENQYNKIATQNKETIDKIDRYEQEIDYYKSQLHRVSSEQQYYLKEYNKILESTSWKVMAPLRMIGSTFKGLTGRR</sequence>
<dbReference type="EMBL" id="FQVW01000004">
    <property type="protein sequence ID" value="SHF75897.1"/>
    <property type="molecule type" value="Genomic_DNA"/>
</dbReference>
<evidence type="ECO:0000313" key="3">
    <source>
        <dbReference type="Proteomes" id="UP000183988"/>
    </source>
</evidence>
<gene>
    <name evidence="2" type="ORF">SAMN05216225_100427</name>
</gene>
<dbReference type="RefSeq" id="WP_159431545.1">
    <property type="nucleotide sequence ID" value="NZ_FQVW01000004.1"/>
</dbReference>
<feature type="coiled-coil region" evidence="1">
    <location>
        <begin position="45"/>
        <end position="79"/>
    </location>
</feature>
<proteinExistence type="predicted"/>
<dbReference type="Proteomes" id="UP000183988">
    <property type="component" value="Unassembled WGS sequence"/>
</dbReference>
<evidence type="ECO:0000313" key="2">
    <source>
        <dbReference type="EMBL" id="SHF75897.1"/>
    </source>
</evidence>
<keyword evidence="1" id="KW-0175">Coiled coil</keyword>
<dbReference type="AlphaFoldDB" id="A0A1M5E9K7"/>
<organism evidence="2 3">
    <name type="scientific">Ornithinibacillus halophilus</name>
    <dbReference type="NCBI Taxonomy" id="930117"/>
    <lineage>
        <taxon>Bacteria</taxon>
        <taxon>Bacillati</taxon>
        <taxon>Bacillota</taxon>
        <taxon>Bacilli</taxon>
        <taxon>Bacillales</taxon>
        <taxon>Bacillaceae</taxon>
        <taxon>Ornithinibacillus</taxon>
    </lineage>
</organism>
<name>A0A1M5E9K7_9BACI</name>
<keyword evidence="3" id="KW-1185">Reference proteome</keyword>
<protein>
    <submittedName>
        <fullName evidence="2">Uncharacterized protein</fullName>
    </submittedName>
</protein>